<keyword evidence="5" id="KW-0547">Nucleotide-binding</keyword>
<dbReference type="InterPro" id="IPR001154">
    <property type="entry name" value="TopoII_euk"/>
</dbReference>
<dbReference type="InterPro" id="IPR002205">
    <property type="entry name" value="Topo_IIA_dom_A"/>
</dbReference>
<evidence type="ECO:0000313" key="13">
    <source>
        <dbReference type="EMBL" id="KAK7291756.1"/>
    </source>
</evidence>
<feature type="region of interest" description="Disordered" evidence="11">
    <location>
        <begin position="40"/>
        <end position="110"/>
    </location>
</feature>
<dbReference type="EC" id="5.6.2.2" evidence="4"/>
<dbReference type="GO" id="GO:0003918">
    <property type="term" value="F:DNA topoisomerase type II (double strand cut, ATP-hydrolyzing) activity"/>
    <property type="evidence" value="ECO:0007669"/>
    <property type="project" value="UniProtKB-EC"/>
</dbReference>
<evidence type="ECO:0000256" key="11">
    <source>
        <dbReference type="SAM" id="MobiDB-lite"/>
    </source>
</evidence>
<evidence type="ECO:0000313" key="14">
    <source>
        <dbReference type="Proteomes" id="UP001372338"/>
    </source>
</evidence>
<keyword evidence="9" id="KW-0413">Isomerase</keyword>
<comment type="cofactor">
    <cofactor evidence="2">
        <name>Mg(2+)</name>
        <dbReference type="ChEBI" id="CHEBI:18420"/>
    </cofactor>
</comment>
<evidence type="ECO:0000256" key="7">
    <source>
        <dbReference type="ARBA" id="ARBA00023029"/>
    </source>
</evidence>
<evidence type="ECO:0000256" key="8">
    <source>
        <dbReference type="ARBA" id="ARBA00023125"/>
    </source>
</evidence>
<sequence>MGKKKKNSVAKILEFLHETLGPDLVFLSEEEVLRRDGLKPFEVSSESESESESEFSESKSESENESSDDDDDDDDDDSSDDSTKSYYSSSGDEVEFSRNPKEKDIRSEEEKMEASVIDGLNPLQRKIFHWAFHHSNNFYDMEVSQIVDYVAKHYSSYTSQPPLDKESLSRTIIAMAHHFVGSNNLNLFKSFGNFGSRLWGGKDHSARLDAIDTNLTCITRCLFRADDNNILPYRKDDVNHVEPPDWYMPVIPLALVNGGNGHFPPYNPRDIIANVRRKLHGKPFKSMVPWFRHFKGTILPKFPRYVGFKGKPVVPLYRRVNGAIVQSARGKNVSRYVAYGVIIEPIDEQQPFRITELPPRVWTEEYLWYLQSLTNRNPEAKEVLIESFKKKYYYDWNIIGIRVRLKKDKMPISMLELMKKLKLTRTLKTDHMVLYNAKGGAQTYKNTKQIMREFFKFRMLYYKKRKDHMMETLSRQLVLLEELLLGLSNKKPQLIIDALVKLLKQEGIEPVPRESKSAEPQFAAVSSEEQESDHAIDVLKLEAIKQAKSEEFKSLSKESPKSLWMKDLVELEKKLDELDGMGQKKRKCVSANVARAFKQKNNNSLMVIGNPRARCSCHQNQTQKVRRCCS</sequence>
<protein>
    <recommendedName>
        <fullName evidence="4">DNA topoisomerase (ATP-hydrolyzing)</fullName>
        <ecNumber evidence="4">5.6.2.2</ecNumber>
    </recommendedName>
</protein>
<dbReference type="PROSITE" id="PS52040">
    <property type="entry name" value="TOPO_IIA"/>
    <property type="match status" value="1"/>
</dbReference>
<comment type="caution">
    <text evidence="13">The sequence shown here is derived from an EMBL/GenBank/DDBJ whole genome shotgun (WGS) entry which is preliminary data.</text>
</comment>
<dbReference type="PRINTS" id="PR01158">
    <property type="entry name" value="TOPISMRASEII"/>
</dbReference>
<reference evidence="13 14" key="1">
    <citation type="submission" date="2024-01" db="EMBL/GenBank/DDBJ databases">
        <title>The genomes of 5 underutilized Papilionoideae crops provide insights into root nodulation and disease resistanc.</title>
        <authorList>
            <person name="Yuan L."/>
        </authorList>
    </citation>
    <scope>NUCLEOTIDE SEQUENCE [LARGE SCALE GENOMIC DNA]</scope>
    <source>
        <strain evidence="13">ZHUSHIDOU_FW_LH</strain>
        <tissue evidence="13">Leaf</tissue>
    </source>
</reference>
<dbReference type="GO" id="GO:0005634">
    <property type="term" value="C:nucleus"/>
    <property type="evidence" value="ECO:0007669"/>
    <property type="project" value="TreeGrafter"/>
</dbReference>
<dbReference type="SMART" id="SM00434">
    <property type="entry name" value="TOP4c"/>
    <property type="match status" value="1"/>
</dbReference>
<name>A0AAN9PB98_CROPI</name>
<comment type="caution">
    <text evidence="10">Lacks conserved residue(s) required for the propagation of feature annotation.</text>
</comment>
<dbReference type="Gene3D" id="3.30.1360.40">
    <property type="match status" value="1"/>
</dbReference>
<feature type="compositionally biased region" description="Acidic residues" evidence="11">
    <location>
        <begin position="45"/>
        <end position="55"/>
    </location>
</feature>
<dbReference type="Proteomes" id="UP001372338">
    <property type="component" value="Unassembled WGS sequence"/>
</dbReference>
<proteinExistence type="inferred from homology"/>
<dbReference type="GO" id="GO:0003677">
    <property type="term" value="F:DNA binding"/>
    <property type="evidence" value="ECO:0007669"/>
    <property type="project" value="UniProtKB-UniRule"/>
</dbReference>
<evidence type="ECO:0000256" key="10">
    <source>
        <dbReference type="PROSITE-ProRule" id="PRU01384"/>
    </source>
</evidence>
<gene>
    <name evidence="13" type="ORF">RIF29_07144</name>
</gene>
<evidence type="ECO:0000256" key="6">
    <source>
        <dbReference type="ARBA" id="ARBA00022840"/>
    </source>
</evidence>
<keyword evidence="8 10" id="KW-0238">DNA-binding</keyword>
<dbReference type="PANTHER" id="PTHR10169">
    <property type="entry name" value="DNA TOPOISOMERASE/GYRASE"/>
    <property type="match status" value="1"/>
</dbReference>
<dbReference type="InterPro" id="IPR013758">
    <property type="entry name" value="Topo_IIA_A/C_ab"/>
</dbReference>
<dbReference type="SUPFAM" id="SSF56719">
    <property type="entry name" value="Type II DNA topoisomerase"/>
    <property type="match status" value="1"/>
</dbReference>
<dbReference type="PANTHER" id="PTHR10169:SF38">
    <property type="entry name" value="DNA TOPOISOMERASE 2"/>
    <property type="match status" value="1"/>
</dbReference>
<keyword evidence="7" id="KW-0799">Topoisomerase</keyword>
<evidence type="ECO:0000256" key="9">
    <source>
        <dbReference type="ARBA" id="ARBA00023235"/>
    </source>
</evidence>
<dbReference type="GO" id="GO:0005524">
    <property type="term" value="F:ATP binding"/>
    <property type="evidence" value="ECO:0007669"/>
    <property type="project" value="UniProtKB-KW"/>
</dbReference>
<keyword evidence="14" id="KW-1185">Reference proteome</keyword>
<comment type="catalytic activity">
    <reaction evidence="1">
        <text>ATP-dependent breakage, passage and rejoining of double-stranded DNA.</text>
        <dbReference type="EC" id="5.6.2.2"/>
    </reaction>
</comment>
<dbReference type="GO" id="GO:0000712">
    <property type="term" value="P:resolution of meiotic recombination intermediates"/>
    <property type="evidence" value="ECO:0007669"/>
    <property type="project" value="TreeGrafter"/>
</dbReference>
<organism evidence="13 14">
    <name type="scientific">Crotalaria pallida</name>
    <name type="common">Smooth rattlebox</name>
    <name type="synonym">Crotalaria striata</name>
    <dbReference type="NCBI Taxonomy" id="3830"/>
    <lineage>
        <taxon>Eukaryota</taxon>
        <taxon>Viridiplantae</taxon>
        <taxon>Streptophyta</taxon>
        <taxon>Embryophyta</taxon>
        <taxon>Tracheophyta</taxon>
        <taxon>Spermatophyta</taxon>
        <taxon>Magnoliopsida</taxon>
        <taxon>eudicotyledons</taxon>
        <taxon>Gunneridae</taxon>
        <taxon>Pentapetalae</taxon>
        <taxon>rosids</taxon>
        <taxon>fabids</taxon>
        <taxon>Fabales</taxon>
        <taxon>Fabaceae</taxon>
        <taxon>Papilionoideae</taxon>
        <taxon>50 kb inversion clade</taxon>
        <taxon>genistoids sensu lato</taxon>
        <taxon>core genistoids</taxon>
        <taxon>Crotalarieae</taxon>
        <taxon>Crotalaria</taxon>
    </lineage>
</organism>
<dbReference type="AlphaFoldDB" id="A0AAN9PB98"/>
<feature type="domain" description="Topo IIA-type catalytic" evidence="12">
    <location>
        <begin position="113"/>
        <end position="568"/>
    </location>
</feature>
<dbReference type="Gene3D" id="1.10.268.10">
    <property type="entry name" value="Topoisomerase, domain 3"/>
    <property type="match status" value="1"/>
</dbReference>
<feature type="compositionally biased region" description="Basic and acidic residues" evidence="11">
    <location>
        <begin position="95"/>
        <end position="110"/>
    </location>
</feature>
<dbReference type="InterPro" id="IPR013760">
    <property type="entry name" value="Topo_IIA-like_dom_sf"/>
</dbReference>
<dbReference type="Pfam" id="PF00521">
    <property type="entry name" value="DNA_topoisoIV"/>
    <property type="match status" value="1"/>
</dbReference>
<evidence type="ECO:0000256" key="5">
    <source>
        <dbReference type="ARBA" id="ARBA00022741"/>
    </source>
</evidence>
<evidence type="ECO:0000259" key="12">
    <source>
        <dbReference type="PROSITE" id="PS52040"/>
    </source>
</evidence>
<dbReference type="Gene3D" id="3.90.199.10">
    <property type="entry name" value="Topoisomerase II, domain 5"/>
    <property type="match status" value="1"/>
</dbReference>
<evidence type="ECO:0000256" key="3">
    <source>
        <dbReference type="ARBA" id="ARBA00011080"/>
    </source>
</evidence>
<keyword evidence="6" id="KW-0067">ATP-binding</keyword>
<dbReference type="GO" id="GO:0006265">
    <property type="term" value="P:DNA topological change"/>
    <property type="evidence" value="ECO:0007669"/>
    <property type="project" value="InterPro"/>
</dbReference>
<evidence type="ECO:0000256" key="2">
    <source>
        <dbReference type="ARBA" id="ARBA00001946"/>
    </source>
</evidence>
<feature type="compositionally biased region" description="Acidic residues" evidence="11">
    <location>
        <begin position="63"/>
        <end position="80"/>
    </location>
</feature>
<accession>A0AAN9PB98</accession>
<dbReference type="EMBL" id="JAYWIO010000001">
    <property type="protein sequence ID" value="KAK7291756.1"/>
    <property type="molecule type" value="Genomic_DNA"/>
</dbReference>
<dbReference type="GO" id="GO:0000819">
    <property type="term" value="P:sister chromatid segregation"/>
    <property type="evidence" value="ECO:0007669"/>
    <property type="project" value="TreeGrafter"/>
</dbReference>
<dbReference type="InterPro" id="IPR013757">
    <property type="entry name" value="Topo_IIA_A_a_sf"/>
</dbReference>
<dbReference type="InterPro" id="IPR050634">
    <property type="entry name" value="DNA_Topoisomerase_II"/>
</dbReference>
<evidence type="ECO:0000256" key="4">
    <source>
        <dbReference type="ARBA" id="ARBA00012895"/>
    </source>
</evidence>
<feature type="region of interest" description="Disordered" evidence="11">
    <location>
        <begin position="511"/>
        <end position="530"/>
    </location>
</feature>
<comment type="similarity">
    <text evidence="3">Belongs to the type II topoisomerase family.</text>
</comment>
<evidence type="ECO:0000256" key="1">
    <source>
        <dbReference type="ARBA" id="ARBA00000185"/>
    </source>
</evidence>